<comment type="caution">
    <text evidence="1">The sequence shown here is derived from an EMBL/GenBank/DDBJ whole genome shotgun (WGS) entry which is preliminary data.</text>
</comment>
<organism evidence="1 2">
    <name type="scientific">Geobacillus stearothermophilus</name>
    <name type="common">Bacillus stearothermophilus</name>
    <dbReference type="NCBI Taxonomy" id="1422"/>
    <lineage>
        <taxon>Bacteria</taxon>
        <taxon>Bacillati</taxon>
        <taxon>Bacillota</taxon>
        <taxon>Bacilli</taxon>
        <taxon>Bacillales</taxon>
        <taxon>Anoxybacillaceae</taxon>
        <taxon>Geobacillus</taxon>
    </lineage>
</organism>
<dbReference type="Proteomes" id="UP000075517">
    <property type="component" value="Unassembled WGS sequence"/>
</dbReference>
<dbReference type="AlphaFoldDB" id="A0A150NB02"/>
<accession>A0A150NB02</accession>
<reference evidence="1 2" key="1">
    <citation type="submission" date="2016-01" db="EMBL/GenBank/DDBJ databases">
        <title>Draft Genome Sequences of Seven Thermophilic Sporeformers Isolated from Foods.</title>
        <authorList>
            <person name="Berendsen E.M."/>
            <person name="Wells-Bennik M.H."/>
            <person name="Krawcyk A.O."/>
            <person name="De Jong A."/>
            <person name="Holsappel S."/>
            <person name="Eijlander R.T."/>
            <person name="Kuipers O.P."/>
        </authorList>
    </citation>
    <scope>NUCLEOTIDE SEQUENCE [LARGE SCALE GENOMIC DNA]</scope>
    <source>
        <strain evidence="1 2">B4114</strain>
    </source>
</reference>
<name>A0A150NB02_GEOSE</name>
<sequence>MAQPLPANPKANDGVVPPCTPTERPQPGKAAMDKKTTISKGRCNRP</sequence>
<evidence type="ECO:0000313" key="1">
    <source>
        <dbReference type="EMBL" id="KYD33818.1"/>
    </source>
</evidence>
<gene>
    <name evidence="1" type="ORF">B4114_2828</name>
</gene>
<dbReference type="PATRIC" id="fig|1422.17.peg.188"/>
<dbReference type="EMBL" id="LQYY01000082">
    <property type="protein sequence ID" value="KYD33818.1"/>
    <property type="molecule type" value="Genomic_DNA"/>
</dbReference>
<protein>
    <submittedName>
        <fullName evidence="1">Uncharacterized protein</fullName>
    </submittedName>
</protein>
<proteinExistence type="predicted"/>
<evidence type="ECO:0000313" key="2">
    <source>
        <dbReference type="Proteomes" id="UP000075517"/>
    </source>
</evidence>